<keyword evidence="1" id="KW-0175">Coiled coil</keyword>
<dbReference type="EMBL" id="JACTNZ010000001">
    <property type="protein sequence ID" value="KAG5566671.1"/>
    <property type="molecule type" value="Genomic_DNA"/>
</dbReference>
<evidence type="ECO:0000256" key="1">
    <source>
        <dbReference type="SAM" id="Coils"/>
    </source>
</evidence>
<dbReference type="AlphaFoldDB" id="A0AAV6LPD0"/>
<dbReference type="GO" id="GO:0003677">
    <property type="term" value="F:DNA binding"/>
    <property type="evidence" value="ECO:0007669"/>
    <property type="project" value="InterPro"/>
</dbReference>
<dbReference type="InterPro" id="IPR044835">
    <property type="entry name" value="ARF_plant"/>
</dbReference>
<evidence type="ECO:0000313" key="3">
    <source>
        <dbReference type="Proteomes" id="UP000823749"/>
    </source>
</evidence>
<dbReference type="Gene3D" id="3.10.20.90">
    <property type="entry name" value="Phosphatidylinositol 3-kinase Catalytic Subunit, Chain A, domain 1"/>
    <property type="match status" value="1"/>
</dbReference>
<dbReference type="Proteomes" id="UP000823749">
    <property type="component" value="Chromosome 1"/>
</dbReference>
<dbReference type="GO" id="GO:0006355">
    <property type="term" value="P:regulation of DNA-templated transcription"/>
    <property type="evidence" value="ECO:0007669"/>
    <property type="project" value="InterPro"/>
</dbReference>
<keyword evidence="3" id="KW-1185">Reference proteome</keyword>
<name>A0AAV6LPD0_9ERIC</name>
<protein>
    <submittedName>
        <fullName evidence="2">Uncharacterized protein</fullName>
    </submittedName>
</protein>
<comment type="caution">
    <text evidence="2">The sequence shown here is derived from an EMBL/GenBank/DDBJ whole genome shotgun (WGS) entry which is preliminary data.</text>
</comment>
<dbReference type="PANTHER" id="PTHR31384:SF21">
    <property type="entry name" value="AUXIN RESPONSE FACTOR 19"/>
    <property type="match status" value="1"/>
</dbReference>
<feature type="coiled-coil region" evidence="1">
    <location>
        <begin position="248"/>
        <end position="275"/>
    </location>
</feature>
<dbReference type="PANTHER" id="PTHR31384">
    <property type="entry name" value="AUXIN RESPONSE FACTOR 4-RELATED"/>
    <property type="match status" value="1"/>
</dbReference>
<gene>
    <name evidence="2" type="ORF">RHGRI_002280</name>
</gene>
<evidence type="ECO:0000313" key="2">
    <source>
        <dbReference type="EMBL" id="KAG5566671.1"/>
    </source>
</evidence>
<accession>A0AAV6LPD0</accession>
<sequence>MYIVDGVTLSLYCFLLFLRIMYGSVQMLSSSKLSHQKITDFCNDLKKLATRAKESENAERGSGKKSPVVVKKWKEKECDASQNSSALPMWGCPTHDKCGIIDYSSCFFMEGDVQSQSRNNVHFACNVDELSAADISSQSFGLPNMSFKPGCSTDITIRDAGVLGGGLRPSLSARLRECKHTQRYVQKRGSVGRTIDVSRYKGYDELRHDLARRFGIEGQLEDSHRTEWKLVYVDHEKTYYLLEIILGKKEEDGVIKRLEVSKEEEEDEAAVASCNVPIFQIKIRGIKY</sequence>
<organism evidence="2 3">
    <name type="scientific">Rhododendron griersonianum</name>
    <dbReference type="NCBI Taxonomy" id="479676"/>
    <lineage>
        <taxon>Eukaryota</taxon>
        <taxon>Viridiplantae</taxon>
        <taxon>Streptophyta</taxon>
        <taxon>Embryophyta</taxon>
        <taxon>Tracheophyta</taxon>
        <taxon>Spermatophyta</taxon>
        <taxon>Magnoliopsida</taxon>
        <taxon>eudicotyledons</taxon>
        <taxon>Gunneridae</taxon>
        <taxon>Pentapetalae</taxon>
        <taxon>asterids</taxon>
        <taxon>Ericales</taxon>
        <taxon>Ericaceae</taxon>
        <taxon>Ericoideae</taxon>
        <taxon>Rhodoreae</taxon>
        <taxon>Rhododendron</taxon>
    </lineage>
</organism>
<reference evidence="2" key="1">
    <citation type="submission" date="2020-08" db="EMBL/GenBank/DDBJ databases">
        <title>Plant Genome Project.</title>
        <authorList>
            <person name="Zhang R.-G."/>
        </authorList>
    </citation>
    <scope>NUCLEOTIDE SEQUENCE</scope>
    <source>
        <strain evidence="2">WSP0</strain>
        <tissue evidence="2">Leaf</tissue>
    </source>
</reference>
<proteinExistence type="predicted"/>
<dbReference type="GO" id="GO:0009725">
    <property type="term" value="P:response to hormone"/>
    <property type="evidence" value="ECO:0007669"/>
    <property type="project" value="InterPro"/>
</dbReference>